<protein>
    <submittedName>
        <fullName evidence="1">Uncharacterized protein</fullName>
    </submittedName>
</protein>
<accession>A0A645HH24</accession>
<dbReference type="EMBL" id="VSSQ01088285">
    <property type="protein sequence ID" value="MPN34973.1"/>
    <property type="molecule type" value="Genomic_DNA"/>
</dbReference>
<sequence length="71" mass="7733">MASCKHPSAISWDSALFNIEIWVFVKENNAIIACNRGDATAGGEGLWPPPDEHSQYDLISPHSQSVQVVPV</sequence>
<reference evidence="1" key="1">
    <citation type="submission" date="2019-08" db="EMBL/GenBank/DDBJ databases">
        <authorList>
            <person name="Kucharzyk K."/>
            <person name="Murdoch R.W."/>
            <person name="Higgins S."/>
            <person name="Loffler F."/>
        </authorList>
    </citation>
    <scope>NUCLEOTIDE SEQUENCE</scope>
</reference>
<organism evidence="1">
    <name type="scientific">bioreactor metagenome</name>
    <dbReference type="NCBI Taxonomy" id="1076179"/>
    <lineage>
        <taxon>unclassified sequences</taxon>
        <taxon>metagenomes</taxon>
        <taxon>ecological metagenomes</taxon>
    </lineage>
</organism>
<proteinExistence type="predicted"/>
<dbReference type="AlphaFoldDB" id="A0A645HH24"/>
<name>A0A645HH24_9ZZZZ</name>
<gene>
    <name evidence="1" type="ORF">SDC9_182467</name>
</gene>
<comment type="caution">
    <text evidence="1">The sequence shown here is derived from an EMBL/GenBank/DDBJ whole genome shotgun (WGS) entry which is preliminary data.</text>
</comment>
<evidence type="ECO:0000313" key="1">
    <source>
        <dbReference type="EMBL" id="MPN34973.1"/>
    </source>
</evidence>